<name>A0A5N6XME5_9EURO</name>
<feature type="signal peptide" evidence="2">
    <location>
        <begin position="1"/>
        <end position="15"/>
    </location>
</feature>
<feature type="compositionally biased region" description="Gly residues" evidence="1">
    <location>
        <begin position="129"/>
        <end position="144"/>
    </location>
</feature>
<feature type="compositionally biased region" description="Low complexity" evidence="1">
    <location>
        <begin position="110"/>
        <end position="128"/>
    </location>
</feature>
<feature type="chain" id="PRO_5024896803" evidence="2">
    <location>
        <begin position="16"/>
        <end position="194"/>
    </location>
</feature>
<evidence type="ECO:0000256" key="2">
    <source>
        <dbReference type="SAM" id="SignalP"/>
    </source>
</evidence>
<dbReference type="EMBL" id="ML737293">
    <property type="protein sequence ID" value="KAE8334351.1"/>
    <property type="molecule type" value="Genomic_DNA"/>
</dbReference>
<organism evidence="3">
    <name type="scientific">Aspergillus arachidicola</name>
    <dbReference type="NCBI Taxonomy" id="656916"/>
    <lineage>
        <taxon>Eukaryota</taxon>
        <taxon>Fungi</taxon>
        <taxon>Dikarya</taxon>
        <taxon>Ascomycota</taxon>
        <taxon>Pezizomycotina</taxon>
        <taxon>Eurotiomycetes</taxon>
        <taxon>Eurotiomycetidae</taxon>
        <taxon>Eurotiales</taxon>
        <taxon>Aspergillaceae</taxon>
        <taxon>Aspergillus</taxon>
        <taxon>Aspergillus subgen. Circumdati</taxon>
    </lineage>
</organism>
<dbReference type="Proteomes" id="UP000325558">
    <property type="component" value="Unassembled WGS sequence"/>
</dbReference>
<dbReference type="AlphaFoldDB" id="A0A5N6XME5"/>
<feature type="region of interest" description="Disordered" evidence="1">
    <location>
        <begin position="101"/>
        <end position="144"/>
    </location>
</feature>
<evidence type="ECO:0000313" key="3">
    <source>
        <dbReference type="EMBL" id="KAE8334351.1"/>
    </source>
</evidence>
<accession>A0A5N6XME5</accession>
<evidence type="ECO:0000256" key="1">
    <source>
        <dbReference type="SAM" id="MobiDB-lite"/>
    </source>
</evidence>
<gene>
    <name evidence="3" type="ORF">BDV24DRAFT_170279</name>
</gene>
<keyword evidence="2" id="KW-0732">Signal</keyword>
<sequence>MKIAIIIHLIVFTLGAPSMIESNQVSPKHGSCFAMGGTEHLISRDSTIQKLPLHGGGAIGRRAGVLSTMSSGSSSDLTKLLQYGAEVFFKLISSLRGSAGSGGSGGSGSNAGSSGDNGSPSSGSPSGESSGGSGSPSGGGLGDIGDLAGGLSGGDVLGGGGLGDVGDLVGGLGDIGDLAGGLGDIGGFAGGLLR</sequence>
<reference evidence="3" key="1">
    <citation type="submission" date="2019-04" db="EMBL/GenBank/DDBJ databases">
        <title>Friends and foes A comparative genomics study of 23 Aspergillus species from section Flavi.</title>
        <authorList>
            <consortium name="DOE Joint Genome Institute"/>
            <person name="Kjaerbolling I."/>
            <person name="Vesth T."/>
            <person name="Frisvad J.C."/>
            <person name="Nybo J.L."/>
            <person name="Theobald S."/>
            <person name="Kildgaard S."/>
            <person name="Isbrandt T."/>
            <person name="Kuo A."/>
            <person name="Sato A."/>
            <person name="Lyhne E.K."/>
            <person name="Kogle M.E."/>
            <person name="Wiebenga A."/>
            <person name="Kun R.S."/>
            <person name="Lubbers R.J."/>
            <person name="Makela M.R."/>
            <person name="Barry K."/>
            <person name="Chovatia M."/>
            <person name="Clum A."/>
            <person name="Daum C."/>
            <person name="Haridas S."/>
            <person name="He G."/>
            <person name="LaButti K."/>
            <person name="Lipzen A."/>
            <person name="Mondo S."/>
            <person name="Riley R."/>
            <person name="Salamov A."/>
            <person name="Simmons B.A."/>
            <person name="Magnuson J.K."/>
            <person name="Henrissat B."/>
            <person name="Mortensen U.H."/>
            <person name="Larsen T.O."/>
            <person name="Devries R.P."/>
            <person name="Grigoriev I.V."/>
            <person name="Machida M."/>
            <person name="Baker S.E."/>
            <person name="Andersen M.R."/>
        </authorList>
    </citation>
    <scope>NUCLEOTIDE SEQUENCE</scope>
    <source>
        <strain evidence="3">CBS 117612</strain>
    </source>
</reference>
<proteinExistence type="predicted"/>
<protein>
    <submittedName>
        <fullName evidence="3">Uncharacterized protein</fullName>
    </submittedName>
</protein>